<evidence type="ECO:0000256" key="4">
    <source>
        <dbReference type="ARBA" id="ARBA00022692"/>
    </source>
</evidence>
<dbReference type="PROSITE" id="PS50990">
    <property type="entry name" value="PEPTIDASE_C39"/>
    <property type="match status" value="1"/>
</dbReference>
<keyword evidence="15" id="KW-1185">Reference proteome</keyword>
<protein>
    <submittedName>
        <fullName evidence="14">ATP-binding cassette, subfamily B</fullName>
    </submittedName>
</protein>
<dbReference type="GO" id="GO:0005886">
    <property type="term" value="C:plasma membrane"/>
    <property type="evidence" value="ECO:0007669"/>
    <property type="project" value="UniProtKB-SubCell"/>
</dbReference>
<dbReference type="PROSITE" id="PS00211">
    <property type="entry name" value="ABC_TRANSPORTER_1"/>
    <property type="match status" value="1"/>
</dbReference>
<feature type="domain" description="Peptidase C39" evidence="13">
    <location>
        <begin position="14"/>
        <end position="141"/>
    </location>
</feature>
<evidence type="ECO:0000256" key="10">
    <source>
        <dbReference type="SAM" id="Phobius"/>
    </source>
</evidence>
<dbReference type="GO" id="GO:0008233">
    <property type="term" value="F:peptidase activity"/>
    <property type="evidence" value="ECO:0007669"/>
    <property type="project" value="InterPro"/>
</dbReference>
<evidence type="ECO:0000256" key="8">
    <source>
        <dbReference type="ARBA" id="ARBA00022989"/>
    </source>
</evidence>
<dbReference type="Gene3D" id="1.20.1560.10">
    <property type="entry name" value="ABC transporter type 1, transmembrane domain"/>
    <property type="match status" value="1"/>
</dbReference>
<feature type="transmembrane region" description="Helical" evidence="10">
    <location>
        <begin position="403"/>
        <end position="433"/>
    </location>
</feature>
<dbReference type="Pfam" id="PF00664">
    <property type="entry name" value="ABC_membrane"/>
    <property type="match status" value="1"/>
</dbReference>
<dbReference type="FunFam" id="3.40.50.300:FF:000221">
    <property type="entry name" value="Multidrug ABC transporter ATP-binding protein"/>
    <property type="match status" value="1"/>
</dbReference>
<keyword evidence="2" id="KW-0813">Transport</keyword>
<name>A0A286H095_9PROT</name>
<feature type="transmembrane region" description="Helical" evidence="10">
    <location>
        <begin position="173"/>
        <end position="195"/>
    </location>
</feature>
<dbReference type="Gene3D" id="3.90.70.10">
    <property type="entry name" value="Cysteine proteinases"/>
    <property type="match status" value="1"/>
</dbReference>
<accession>A0A286H095</accession>
<dbReference type="SUPFAM" id="SSF90123">
    <property type="entry name" value="ABC transporter transmembrane region"/>
    <property type="match status" value="1"/>
</dbReference>
<evidence type="ECO:0000256" key="9">
    <source>
        <dbReference type="ARBA" id="ARBA00023136"/>
    </source>
</evidence>
<dbReference type="Pfam" id="PF03412">
    <property type="entry name" value="Peptidase_C39"/>
    <property type="match status" value="1"/>
</dbReference>
<evidence type="ECO:0000313" key="15">
    <source>
        <dbReference type="Proteomes" id="UP000219621"/>
    </source>
</evidence>
<reference evidence="14 15" key="1">
    <citation type="submission" date="2017-09" db="EMBL/GenBank/DDBJ databases">
        <authorList>
            <person name="Ehlers B."/>
            <person name="Leendertz F.H."/>
        </authorList>
    </citation>
    <scope>NUCLEOTIDE SEQUENCE [LARGE SCALE GENOMIC DNA]</scope>
    <source>
        <strain evidence="14 15">USBA 140</strain>
    </source>
</reference>
<comment type="subcellular location">
    <subcellularLocation>
        <location evidence="1">Cell membrane</location>
        <topology evidence="1">Multi-pass membrane protein</topology>
    </subcellularLocation>
</comment>
<organism evidence="14 15">
    <name type="scientific">Caenispirillum bisanense</name>
    <dbReference type="NCBI Taxonomy" id="414052"/>
    <lineage>
        <taxon>Bacteria</taxon>
        <taxon>Pseudomonadati</taxon>
        <taxon>Pseudomonadota</taxon>
        <taxon>Alphaproteobacteria</taxon>
        <taxon>Rhodospirillales</taxon>
        <taxon>Novispirillaceae</taxon>
        <taxon>Caenispirillum</taxon>
    </lineage>
</organism>
<dbReference type="SMART" id="SM00382">
    <property type="entry name" value="AAA"/>
    <property type="match status" value="1"/>
</dbReference>
<evidence type="ECO:0000256" key="6">
    <source>
        <dbReference type="ARBA" id="ARBA00022801"/>
    </source>
</evidence>
<keyword evidence="5" id="KW-0547">Nucleotide-binding</keyword>
<feature type="domain" description="ABC transporter" evidence="11">
    <location>
        <begin position="486"/>
        <end position="721"/>
    </location>
</feature>
<dbReference type="OrthoDB" id="5288404at2"/>
<evidence type="ECO:0000256" key="5">
    <source>
        <dbReference type="ARBA" id="ARBA00022741"/>
    </source>
</evidence>
<evidence type="ECO:0000256" key="3">
    <source>
        <dbReference type="ARBA" id="ARBA00022475"/>
    </source>
</evidence>
<dbReference type="InterPro" id="IPR003439">
    <property type="entry name" value="ABC_transporter-like_ATP-bd"/>
</dbReference>
<evidence type="ECO:0000259" key="13">
    <source>
        <dbReference type="PROSITE" id="PS50990"/>
    </source>
</evidence>
<evidence type="ECO:0000259" key="12">
    <source>
        <dbReference type="PROSITE" id="PS50929"/>
    </source>
</evidence>
<evidence type="ECO:0000256" key="2">
    <source>
        <dbReference type="ARBA" id="ARBA00022448"/>
    </source>
</evidence>
<dbReference type="AlphaFoldDB" id="A0A286H095"/>
<evidence type="ECO:0000256" key="1">
    <source>
        <dbReference type="ARBA" id="ARBA00004651"/>
    </source>
</evidence>
<dbReference type="PROSITE" id="PS50929">
    <property type="entry name" value="ABC_TM1F"/>
    <property type="match status" value="1"/>
</dbReference>
<keyword evidence="4 10" id="KW-0812">Transmembrane</keyword>
<dbReference type="InterPro" id="IPR011527">
    <property type="entry name" value="ABC1_TM_dom"/>
</dbReference>
<keyword evidence="7 14" id="KW-0067">ATP-binding</keyword>
<feature type="domain" description="ABC transmembrane type-1" evidence="12">
    <location>
        <begin position="173"/>
        <end position="452"/>
    </location>
</feature>
<feature type="transmembrane region" description="Helical" evidence="10">
    <location>
        <begin position="285"/>
        <end position="305"/>
    </location>
</feature>
<dbReference type="InterPro" id="IPR003593">
    <property type="entry name" value="AAA+_ATPase"/>
</dbReference>
<dbReference type="InterPro" id="IPR005074">
    <property type="entry name" value="Peptidase_C39"/>
</dbReference>
<dbReference type="InterPro" id="IPR039421">
    <property type="entry name" value="Type_1_exporter"/>
</dbReference>
<dbReference type="InterPro" id="IPR027417">
    <property type="entry name" value="P-loop_NTPase"/>
</dbReference>
<gene>
    <name evidence="14" type="ORF">SAMN05421508_11428</name>
</gene>
<dbReference type="InterPro" id="IPR036640">
    <property type="entry name" value="ABC1_TM_sf"/>
</dbReference>
<dbReference type="CDD" id="cd02259">
    <property type="entry name" value="Peptidase_C39_like"/>
    <property type="match status" value="1"/>
</dbReference>
<proteinExistence type="predicted"/>
<evidence type="ECO:0000259" key="11">
    <source>
        <dbReference type="PROSITE" id="PS50893"/>
    </source>
</evidence>
<keyword evidence="9 10" id="KW-0472">Membrane</keyword>
<evidence type="ECO:0000313" key="14">
    <source>
        <dbReference type="EMBL" id="SOE00769.1"/>
    </source>
</evidence>
<dbReference type="GO" id="GO:0005524">
    <property type="term" value="F:ATP binding"/>
    <property type="evidence" value="ECO:0007669"/>
    <property type="project" value="UniProtKB-KW"/>
</dbReference>
<feature type="transmembrane region" description="Helical" evidence="10">
    <location>
        <begin position="207"/>
        <end position="227"/>
    </location>
</feature>
<sequence>MEPAPTALEPVPAQAPSGLHVLAAVAAHHGVSLSADGLARQYGLQQQEPSDKLLLRLLTEAGFKAKAATLTWRELMRLGDEFPFIATVGRGRRVVLSGVRKRPGDGVEEIAIVDIVANPGAFTFLTREEFERVWGGQVILVRRRTGALSEDRRFGLGWFLPLFHRERRTMTQVLVASVALVLLGLGIPIFFQIVIDKVLLHEARDTLAVLGLGIIGVVAFEAMMTYLRGTLLLHATTRIDATVARRTFGHLVSLPLPFFETSASGVLVKHMQQPEVIREFMSNKLINALIDMLALFVFVPVLFWYDVRMASLIVAFSLASAAVIFVLLPIFRRALMRLYDAEGQRQSLLVEAIHGMRTVKSLTLEPMLQRVWGARSAEAIQSHYDVAKVSISARALVGLIEKLMVVAIIWVGASLVFAGDLTVGGLVAINMLAGRVSQPVSQLVALVNEFQQTSLSIRMLGEIMNRRPETAGASTGGARPKVKGGLRFEDVTFAYPTSEAKALDGVSFDVPPGTTLGLVGRSGSGKSTITRLIQGLYAPSAGTIRIDGVDIREFDLGHLRRNVGVVLQDSFLFRGSVRENIAVGKPSASLLEVHEAAELAGASEFIERLPQGYDTMLEENAHNLSGGQRQRLAIARALLVQPPILIFDEATSALDPESEAIVQANLSRIAEGRTLIVVSHRLSSLVHCDAICVLDRGEVQAVGPHRDLLRDSALYLSLWNRQNQHLEAAE</sequence>
<dbReference type="InterPro" id="IPR017871">
    <property type="entry name" value="ABC_transporter-like_CS"/>
</dbReference>
<dbReference type="PANTHER" id="PTHR43394">
    <property type="entry name" value="ATP-DEPENDENT PERMEASE MDL1, MITOCHONDRIAL"/>
    <property type="match status" value="1"/>
</dbReference>
<dbReference type="CDD" id="cd18783">
    <property type="entry name" value="ABC_6TM_PrtD_LapB_HlyB_like"/>
    <property type="match status" value="1"/>
</dbReference>
<keyword evidence="8 10" id="KW-1133">Transmembrane helix</keyword>
<dbReference type="Gene3D" id="3.40.50.300">
    <property type="entry name" value="P-loop containing nucleotide triphosphate hydrolases"/>
    <property type="match status" value="1"/>
</dbReference>
<dbReference type="GO" id="GO:0006508">
    <property type="term" value="P:proteolysis"/>
    <property type="evidence" value="ECO:0007669"/>
    <property type="project" value="InterPro"/>
</dbReference>
<dbReference type="GO" id="GO:0015421">
    <property type="term" value="F:ABC-type oligopeptide transporter activity"/>
    <property type="evidence" value="ECO:0007669"/>
    <property type="project" value="TreeGrafter"/>
</dbReference>
<dbReference type="PANTHER" id="PTHR43394:SF1">
    <property type="entry name" value="ATP-BINDING CASSETTE SUB-FAMILY B MEMBER 10, MITOCHONDRIAL"/>
    <property type="match status" value="1"/>
</dbReference>
<dbReference type="PROSITE" id="PS50893">
    <property type="entry name" value="ABC_TRANSPORTER_2"/>
    <property type="match status" value="1"/>
</dbReference>
<keyword evidence="3" id="KW-1003">Cell membrane</keyword>
<dbReference type="EMBL" id="OCNJ01000014">
    <property type="protein sequence ID" value="SOE00769.1"/>
    <property type="molecule type" value="Genomic_DNA"/>
</dbReference>
<dbReference type="GO" id="GO:0016887">
    <property type="term" value="F:ATP hydrolysis activity"/>
    <property type="evidence" value="ECO:0007669"/>
    <property type="project" value="InterPro"/>
</dbReference>
<keyword evidence="6" id="KW-0378">Hydrolase</keyword>
<dbReference type="SUPFAM" id="SSF52540">
    <property type="entry name" value="P-loop containing nucleoside triphosphate hydrolases"/>
    <property type="match status" value="1"/>
</dbReference>
<evidence type="ECO:0000256" key="7">
    <source>
        <dbReference type="ARBA" id="ARBA00022840"/>
    </source>
</evidence>
<feature type="transmembrane region" description="Helical" evidence="10">
    <location>
        <begin position="311"/>
        <end position="331"/>
    </location>
</feature>
<dbReference type="Proteomes" id="UP000219621">
    <property type="component" value="Unassembled WGS sequence"/>
</dbReference>
<dbReference type="Pfam" id="PF00005">
    <property type="entry name" value="ABC_tran"/>
    <property type="match status" value="1"/>
</dbReference>